<keyword evidence="8" id="KW-1133">Transmembrane helix</keyword>
<dbReference type="EMBL" id="JARKIF010000005">
    <property type="protein sequence ID" value="KAJ7639560.1"/>
    <property type="molecule type" value="Genomic_DNA"/>
</dbReference>
<comment type="similarity">
    <text evidence="4 14">Belongs to the cytochrome P450 family.</text>
</comment>
<evidence type="ECO:0000256" key="6">
    <source>
        <dbReference type="ARBA" id="ARBA00022692"/>
    </source>
</evidence>
<keyword evidence="9 14" id="KW-0560">Oxidoreductase</keyword>
<evidence type="ECO:0000256" key="14">
    <source>
        <dbReference type="RuleBase" id="RU000461"/>
    </source>
</evidence>
<evidence type="ECO:0000313" key="15">
    <source>
        <dbReference type="EMBL" id="KAJ7639560.1"/>
    </source>
</evidence>
<dbReference type="GO" id="GO:0016705">
    <property type="term" value="F:oxidoreductase activity, acting on paired donors, with incorporation or reduction of molecular oxygen"/>
    <property type="evidence" value="ECO:0007669"/>
    <property type="project" value="InterPro"/>
</dbReference>
<evidence type="ECO:0000256" key="4">
    <source>
        <dbReference type="ARBA" id="ARBA00010617"/>
    </source>
</evidence>
<sequence length="512" mass="57739">MFSFSAYMGAILVAWRVLRFLRLLHAHGYVKGYRPLLDPHSLPGNAIPANWWHMGFMWPWIQRKNAHFNHTHDLTTLIPLLMGNGAYFAASVGVVKQIWGNDARAGLLKPVDFTTESVWGTSIVSANGEDWKRHRRVVAPAFTTKLFSRVVQESASLYSSMKHELGSDRVIADLRSLLHRFTLVMVCRCGFGMAVSWNQSGTSQDELAIFDRALSVASSTLVHRLIFPKWVWSLPIKSLRHIDQSWKTVLTLLDSIAASKQAQYSSEKELGEEHAKDLFTKLISATDEDSKYTLTPSEVTGNMLSLLFAGNETTASALMSTLVFLGLYPEEQEKAYQEILREVKSIADMDLRDVANLKYVLACMHEAHRLVPATINLPRDVPEDMIIRSDRPVQKDILVKAGSRIIIDTMAVCHNPHDFPNPETFNPSRWHDVPDHDIIMFGSGPRACVGRRFAQTEAVCFLAHFLRDWEVETVLLEGETREECFERIMAGASLYGTAFGLGEVPVRIRARD</sequence>
<dbReference type="PRINTS" id="PR00385">
    <property type="entry name" value="P450"/>
</dbReference>
<comment type="cofactor">
    <cofactor evidence="1 13">
        <name>heme</name>
        <dbReference type="ChEBI" id="CHEBI:30413"/>
    </cofactor>
</comment>
<evidence type="ECO:0000256" key="8">
    <source>
        <dbReference type="ARBA" id="ARBA00022989"/>
    </source>
</evidence>
<comment type="pathway">
    <text evidence="3">Secondary metabolite biosynthesis; terpenoid biosynthesis.</text>
</comment>
<proteinExistence type="inferred from homology"/>
<dbReference type="GO" id="GO:0004497">
    <property type="term" value="F:monooxygenase activity"/>
    <property type="evidence" value="ECO:0007669"/>
    <property type="project" value="UniProtKB-KW"/>
</dbReference>
<dbReference type="PANTHER" id="PTHR24305">
    <property type="entry name" value="CYTOCHROME P450"/>
    <property type="match status" value="1"/>
</dbReference>
<evidence type="ECO:0000256" key="5">
    <source>
        <dbReference type="ARBA" id="ARBA00022617"/>
    </source>
</evidence>
<evidence type="ECO:0000313" key="16">
    <source>
        <dbReference type="Proteomes" id="UP001221142"/>
    </source>
</evidence>
<dbReference type="InterPro" id="IPR036396">
    <property type="entry name" value="Cyt_P450_sf"/>
</dbReference>
<dbReference type="Pfam" id="PF00067">
    <property type="entry name" value="p450"/>
    <property type="match status" value="1"/>
</dbReference>
<evidence type="ECO:0000256" key="3">
    <source>
        <dbReference type="ARBA" id="ARBA00004721"/>
    </source>
</evidence>
<evidence type="ECO:0000256" key="1">
    <source>
        <dbReference type="ARBA" id="ARBA00001971"/>
    </source>
</evidence>
<evidence type="ECO:0000256" key="10">
    <source>
        <dbReference type="ARBA" id="ARBA00023004"/>
    </source>
</evidence>
<comment type="subcellular location">
    <subcellularLocation>
        <location evidence="2">Membrane</location>
    </subcellularLocation>
</comment>
<evidence type="ECO:0000256" key="13">
    <source>
        <dbReference type="PIRSR" id="PIRSR602401-1"/>
    </source>
</evidence>
<protein>
    <submittedName>
        <fullName evidence="15">Cytochrome P450</fullName>
    </submittedName>
</protein>
<dbReference type="InterPro" id="IPR050121">
    <property type="entry name" value="Cytochrome_P450_monoxygenase"/>
</dbReference>
<comment type="caution">
    <text evidence="15">The sequence shown here is derived from an EMBL/GenBank/DDBJ whole genome shotgun (WGS) entry which is preliminary data.</text>
</comment>
<dbReference type="AlphaFoldDB" id="A0AAD7C608"/>
<keyword evidence="16" id="KW-1185">Reference proteome</keyword>
<gene>
    <name evidence="15" type="ORF">FB45DRAFT_906010</name>
</gene>
<keyword evidence="10 13" id="KW-0408">Iron</keyword>
<dbReference type="Gene3D" id="1.10.630.10">
    <property type="entry name" value="Cytochrome P450"/>
    <property type="match status" value="1"/>
</dbReference>
<keyword evidence="5 13" id="KW-0349">Heme</keyword>
<keyword evidence="7 13" id="KW-0479">Metal-binding</keyword>
<dbReference type="SUPFAM" id="SSF48264">
    <property type="entry name" value="Cytochrome P450"/>
    <property type="match status" value="1"/>
</dbReference>
<evidence type="ECO:0000256" key="11">
    <source>
        <dbReference type="ARBA" id="ARBA00023033"/>
    </source>
</evidence>
<keyword evidence="12" id="KW-0472">Membrane</keyword>
<dbReference type="InterPro" id="IPR002401">
    <property type="entry name" value="Cyt_P450_E_grp-I"/>
</dbReference>
<feature type="binding site" description="axial binding residue" evidence="13">
    <location>
        <position position="448"/>
    </location>
    <ligand>
        <name>heme</name>
        <dbReference type="ChEBI" id="CHEBI:30413"/>
    </ligand>
    <ligandPart>
        <name>Fe</name>
        <dbReference type="ChEBI" id="CHEBI:18248"/>
    </ligandPart>
</feature>
<dbReference type="Proteomes" id="UP001221142">
    <property type="component" value="Unassembled WGS sequence"/>
</dbReference>
<dbReference type="PRINTS" id="PR00463">
    <property type="entry name" value="EP450I"/>
</dbReference>
<evidence type="ECO:0000256" key="9">
    <source>
        <dbReference type="ARBA" id="ARBA00023002"/>
    </source>
</evidence>
<dbReference type="PROSITE" id="PS00086">
    <property type="entry name" value="CYTOCHROME_P450"/>
    <property type="match status" value="1"/>
</dbReference>
<keyword evidence="6" id="KW-0812">Transmembrane</keyword>
<dbReference type="GO" id="GO:0016020">
    <property type="term" value="C:membrane"/>
    <property type="evidence" value="ECO:0007669"/>
    <property type="project" value="UniProtKB-SubCell"/>
</dbReference>
<accession>A0AAD7C608</accession>
<dbReference type="InterPro" id="IPR017972">
    <property type="entry name" value="Cyt_P450_CS"/>
</dbReference>
<dbReference type="GO" id="GO:0005506">
    <property type="term" value="F:iron ion binding"/>
    <property type="evidence" value="ECO:0007669"/>
    <property type="project" value="InterPro"/>
</dbReference>
<evidence type="ECO:0000256" key="2">
    <source>
        <dbReference type="ARBA" id="ARBA00004370"/>
    </source>
</evidence>
<evidence type="ECO:0000256" key="12">
    <source>
        <dbReference type="ARBA" id="ARBA00023136"/>
    </source>
</evidence>
<dbReference type="PANTHER" id="PTHR24305:SF166">
    <property type="entry name" value="CYTOCHROME P450 12A4, MITOCHONDRIAL-RELATED"/>
    <property type="match status" value="1"/>
</dbReference>
<reference evidence="15" key="1">
    <citation type="submission" date="2023-03" db="EMBL/GenBank/DDBJ databases">
        <title>Massive genome expansion in bonnet fungi (Mycena s.s.) driven by repeated elements and novel gene families across ecological guilds.</title>
        <authorList>
            <consortium name="Lawrence Berkeley National Laboratory"/>
            <person name="Harder C.B."/>
            <person name="Miyauchi S."/>
            <person name="Viragh M."/>
            <person name="Kuo A."/>
            <person name="Thoen E."/>
            <person name="Andreopoulos B."/>
            <person name="Lu D."/>
            <person name="Skrede I."/>
            <person name="Drula E."/>
            <person name="Henrissat B."/>
            <person name="Morin E."/>
            <person name="Kohler A."/>
            <person name="Barry K."/>
            <person name="LaButti K."/>
            <person name="Morin E."/>
            <person name="Salamov A."/>
            <person name="Lipzen A."/>
            <person name="Mereny Z."/>
            <person name="Hegedus B."/>
            <person name="Baldrian P."/>
            <person name="Stursova M."/>
            <person name="Weitz H."/>
            <person name="Taylor A."/>
            <person name="Grigoriev I.V."/>
            <person name="Nagy L.G."/>
            <person name="Martin F."/>
            <person name="Kauserud H."/>
        </authorList>
    </citation>
    <scope>NUCLEOTIDE SEQUENCE</scope>
    <source>
        <strain evidence="15">9284</strain>
    </source>
</reference>
<dbReference type="GO" id="GO:0020037">
    <property type="term" value="F:heme binding"/>
    <property type="evidence" value="ECO:0007669"/>
    <property type="project" value="InterPro"/>
</dbReference>
<name>A0AAD7C608_9AGAR</name>
<keyword evidence="11 14" id="KW-0503">Monooxygenase</keyword>
<evidence type="ECO:0000256" key="7">
    <source>
        <dbReference type="ARBA" id="ARBA00022723"/>
    </source>
</evidence>
<dbReference type="InterPro" id="IPR001128">
    <property type="entry name" value="Cyt_P450"/>
</dbReference>
<organism evidence="15 16">
    <name type="scientific">Roridomyces roridus</name>
    <dbReference type="NCBI Taxonomy" id="1738132"/>
    <lineage>
        <taxon>Eukaryota</taxon>
        <taxon>Fungi</taxon>
        <taxon>Dikarya</taxon>
        <taxon>Basidiomycota</taxon>
        <taxon>Agaricomycotina</taxon>
        <taxon>Agaricomycetes</taxon>
        <taxon>Agaricomycetidae</taxon>
        <taxon>Agaricales</taxon>
        <taxon>Marasmiineae</taxon>
        <taxon>Mycenaceae</taxon>
        <taxon>Roridomyces</taxon>
    </lineage>
</organism>